<protein>
    <submittedName>
        <fullName evidence="1">Cytochrome c</fullName>
    </submittedName>
</protein>
<dbReference type="EMBL" id="JASMWN010000002">
    <property type="protein sequence ID" value="MDU9003176.1"/>
    <property type="molecule type" value="Genomic_DNA"/>
</dbReference>
<dbReference type="SUPFAM" id="SSF47175">
    <property type="entry name" value="Cytochromes"/>
    <property type="match status" value="1"/>
</dbReference>
<gene>
    <name evidence="1" type="ORF">QO231_04840</name>
</gene>
<dbReference type="InterPro" id="IPR002321">
    <property type="entry name" value="Cyt_c_II"/>
</dbReference>
<dbReference type="Proteomes" id="UP001255416">
    <property type="component" value="Unassembled WGS sequence"/>
</dbReference>
<evidence type="ECO:0000313" key="1">
    <source>
        <dbReference type="EMBL" id="MDU9003176.1"/>
    </source>
</evidence>
<keyword evidence="2" id="KW-1185">Reference proteome</keyword>
<sequence length="155" mass="17005">MGPPDRLRGAGLFLMLLLLTTGVLAQSGQISQVTDSGVRNRMAAMNANNAALTVLGDMMGGRAVFDRARARDARRRLIATTGRIPALFRKAHADPLSNARPDIWSNWGDFKGLAKSAQRAARGLDSNSLPRLRKTLPRLVHSCLACHRAYRKDMR</sequence>
<dbReference type="PROSITE" id="PS51009">
    <property type="entry name" value="CYTCII"/>
    <property type="match status" value="1"/>
</dbReference>
<name>A0ABU3VAH9_9RHOB</name>
<proteinExistence type="predicted"/>
<dbReference type="Pfam" id="PF01322">
    <property type="entry name" value="Cytochrom_C_2"/>
    <property type="match status" value="1"/>
</dbReference>
<dbReference type="InterPro" id="IPR010980">
    <property type="entry name" value="Cyt_c/b562"/>
</dbReference>
<evidence type="ECO:0000313" key="2">
    <source>
        <dbReference type="Proteomes" id="UP001255416"/>
    </source>
</evidence>
<dbReference type="Gene3D" id="1.20.120.10">
    <property type="entry name" value="Cytochrome c/b562"/>
    <property type="match status" value="1"/>
</dbReference>
<comment type="caution">
    <text evidence="1">The sequence shown here is derived from an EMBL/GenBank/DDBJ whole genome shotgun (WGS) entry which is preliminary data.</text>
</comment>
<reference evidence="2" key="1">
    <citation type="submission" date="2023-05" db="EMBL/GenBank/DDBJ databases">
        <title>Sedimentitalea sp. nov. JM2-8.</title>
        <authorList>
            <person name="Huang J."/>
        </authorList>
    </citation>
    <scope>NUCLEOTIDE SEQUENCE [LARGE SCALE GENOMIC DNA]</scope>
    <source>
        <strain evidence="2">KHS03</strain>
    </source>
</reference>
<dbReference type="RefSeq" id="WP_316773838.1">
    <property type="nucleotide sequence ID" value="NZ_JASMWN010000002.1"/>
</dbReference>
<organism evidence="1 2">
    <name type="scientific">Sedimentitalea todarodis</name>
    <dbReference type="NCBI Taxonomy" id="1631240"/>
    <lineage>
        <taxon>Bacteria</taxon>
        <taxon>Pseudomonadati</taxon>
        <taxon>Pseudomonadota</taxon>
        <taxon>Alphaproteobacteria</taxon>
        <taxon>Rhodobacterales</taxon>
        <taxon>Paracoccaceae</taxon>
        <taxon>Sedimentitalea</taxon>
    </lineage>
</organism>
<accession>A0ABU3VAH9</accession>